<protein>
    <submittedName>
        <fullName evidence="1">Uncharacterized protein</fullName>
    </submittedName>
</protein>
<proteinExistence type="predicted"/>
<gene>
    <name evidence="1" type="ORF">A3A74_06575</name>
</gene>
<organism evidence="1 2">
    <name type="scientific">Candidatus Roizmanbacteria bacterium RIFCSPLOWO2_01_FULL_35_13</name>
    <dbReference type="NCBI Taxonomy" id="1802055"/>
    <lineage>
        <taxon>Bacteria</taxon>
        <taxon>Candidatus Roizmaniibacteriota</taxon>
    </lineage>
</organism>
<dbReference type="EMBL" id="MGAF01000047">
    <property type="protein sequence ID" value="OGK39561.1"/>
    <property type="molecule type" value="Genomic_DNA"/>
</dbReference>
<sequence>MGSLEEMEMMVRKGEWAVTKGADTNKKNLIAYLVSFLFRRGQLEDYVNTEGDFIKNSGELDNVSNYESLAKKFRK</sequence>
<evidence type="ECO:0000313" key="2">
    <source>
        <dbReference type="Proteomes" id="UP000179270"/>
    </source>
</evidence>
<dbReference type="Proteomes" id="UP000179270">
    <property type="component" value="Unassembled WGS sequence"/>
</dbReference>
<dbReference type="AlphaFoldDB" id="A0A1F7I864"/>
<comment type="caution">
    <text evidence="1">The sequence shown here is derived from an EMBL/GenBank/DDBJ whole genome shotgun (WGS) entry which is preliminary data.</text>
</comment>
<accession>A0A1F7I864</accession>
<evidence type="ECO:0000313" key="1">
    <source>
        <dbReference type="EMBL" id="OGK39561.1"/>
    </source>
</evidence>
<name>A0A1F7I864_9BACT</name>
<reference evidence="1 2" key="1">
    <citation type="journal article" date="2016" name="Nat. Commun.">
        <title>Thousands of microbial genomes shed light on interconnected biogeochemical processes in an aquifer system.</title>
        <authorList>
            <person name="Anantharaman K."/>
            <person name="Brown C.T."/>
            <person name="Hug L.A."/>
            <person name="Sharon I."/>
            <person name="Castelle C.J."/>
            <person name="Probst A.J."/>
            <person name="Thomas B.C."/>
            <person name="Singh A."/>
            <person name="Wilkins M.J."/>
            <person name="Karaoz U."/>
            <person name="Brodie E.L."/>
            <person name="Williams K.H."/>
            <person name="Hubbard S.S."/>
            <person name="Banfield J.F."/>
        </authorList>
    </citation>
    <scope>NUCLEOTIDE SEQUENCE [LARGE SCALE GENOMIC DNA]</scope>
</reference>